<dbReference type="EMBL" id="AAKVAS010000027">
    <property type="protein sequence ID" value="ECW0109289.1"/>
    <property type="molecule type" value="Genomic_DNA"/>
</dbReference>
<proteinExistence type="predicted"/>
<evidence type="ECO:0000313" key="1">
    <source>
        <dbReference type="EMBL" id="ECW0109289.1"/>
    </source>
</evidence>
<dbReference type="AlphaFoldDB" id="A0A612HB24"/>
<protein>
    <submittedName>
        <fullName evidence="1">Uncharacterized protein</fullName>
    </submittedName>
</protein>
<reference evidence="1" key="1">
    <citation type="submission" date="2019-09" db="EMBL/GenBank/DDBJ databases">
        <authorList>
            <consortium name="GenomeTrakr network: Whole genome sequencing for foodborne pathogen traceback"/>
        </authorList>
    </citation>
    <scope>NUCLEOTIDE SEQUENCE</scope>
    <source>
        <strain evidence="1">AUSMDU00020873</strain>
    </source>
</reference>
<comment type="caution">
    <text evidence="1">The sequence shown here is derived from an EMBL/GenBank/DDBJ whole genome shotgun (WGS) entry which is preliminary data.</text>
</comment>
<sequence>MPKHYKPTPNWENRKRKSDDDVLLEATVFSDKLIQAESTLIHWLKRKEQGTVSVDGKNITCWYCGGTWFHYTLNVNFMSLYIHSSGEDAFDSLAYCANEIAEILYKNHPDTTIRWTEHPHRRQYLKETMGS</sequence>
<name>A0A612HB24_SALET</name>
<gene>
    <name evidence="1" type="ORF">F3Q63_19190</name>
</gene>
<organism evidence="1">
    <name type="scientific">Salmonella enterica I</name>
    <dbReference type="NCBI Taxonomy" id="59201"/>
    <lineage>
        <taxon>Bacteria</taxon>
        <taxon>Pseudomonadati</taxon>
        <taxon>Pseudomonadota</taxon>
        <taxon>Gammaproteobacteria</taxon>
        <taxon>Enterobacterales</taxon>
        <taxon>Enterobacteriaceae</taxon>
        <taxon>Salmonella</taxon>
    </lineage>
</organism>
<accession>A0A612HB24</accession>